<dbReference type="Pfam" id="PF00004">
    <property type="entry name" value="AAA"/>
    <property type="match status" value="1"/>
</dbReference>
<dbReference type="AlphaFoldDB" id="A0A8S1RJX6"/>
<dbReference type="GO" id="GO:0007033">
    <property type="term" value="P:vacuole organization"/>
    <property type="evidence" value="ECO:0007669"/>
    <property type="project" value="TreeGrafter"/>
</dbReference>
<dbReference type="EMBL" id="CAJJDN010000179">
    <property type="protein sequence ID" value="CAD8127737.1"/>
    <property type="molecule type" value="Genomic_DNA"/>
</dbReference>
<dbReference type="InterPro" id="IPR015415">
    <property type="entry name" value="Spast_Vps4_C"/>
</dbReference>
<accession>A0A8S1RJX6</accession>
<evidence type="ECO:0008006" key="7">
    <source>
        <dbReference type="Google" id="ProtNLM"/>
    </source>
</evidence>
<dbReference type="OrthoDB" id="29072at2759"/>
<proteinExistence type="predicted"/>
<keyword evidence="2" id="KW-0067">ATP-binding</keyword>
<keyword evidence="1" id="KW-0547">Nucleotide-binding</keyword>
<reference evidence="5" key="1">
    <citation type="submission" date="2021-01" db="EMBL/GenBank/DDBJ databases">
        <authorList>
            <consortium name="Genoscope - CEA"/>
            <person name="William W."/>
        </authorList>
    </citation>
    <scope>NUCLEOTIDE SEQUENCE</scope>
</reference>
<dbReference type="PANTHER" id="PTHR23074:SF83">
    <property type="entry name" value="VACUOLAR PROTEIN SORTING-ASSOCIATED PROTEIN 4A"/>
    <property type="match status" value="1"/>
</dbReference>
<dbReference type="GO" id="GO:0016887">
    <property type="term" value="F:ATP hydrolysis activity"/>
    <property type="evidence" value="ECO:0007669"/>
    <property type="project" value="InterPro"/>
</dbReference>
<protein>
    <recommendedName>
        <fullName evidence="7">Cell division protein</fullName>
    </recommendedName>
</protein>
<sequence length="387" mass="45572">MMPMKNFLIYNVDSKKSYVCSNKEIQNGTLEQQLKKKKEGQKCKCGQKESLKKKKRNNYHITMLEKRKLQKDQKLQRNMSRRKKLRVKQKLIDQLIRKEGEKDQQNKFNNILQQAIVKVKPNVNWSDIADLESAKLALNEAVLFPIKFPHFFEGARKPWKGILIKKKLASSTFFSITSTDLVSQQEGEIEQLIKTLFTMAREQKPSIIFIDKINSPLQAQEDVQNDTNKRVITEFLRQMLEIGQDNIEVLILGATNLPWALDTPICKRFEKKIYIPLPDKQSFQDLSDILNQILVYQQEMLLMNKLGNFNQPKIQINHNQWLILMDSCCRQRRRNSKIFYGTKSKRYCSSNVCYCDFLLALKKFKKSVSLDQLREYEKWSKQFGQES</sequence>
<organism evidence="5 6">
    <name type="scientific">Paramecium sonneborni</name>
    <dbReference type="NCBI Taxonomy" id="65129"/>
    <lineage>
        <taxon>Eukaryota</taxon>
        <taxon>Sar</taxon>
        <taxon>Alveolata</taxon>
        <taxon>Ciliophora</taxon>
        <taxon>Intramacronucleata</taxon>
        <taxon>Oligohymenophorea</taxon>
        <taxon>Peniculida</taxon>
        <taxon>Parameciidae</taxon>
        <taxon>Paramecium</taxon>
    </lineage>
</organism>
<dbReference type="InterPro" id="IPR003959">
    <property type="entry name" value="ATPase_AAA_core"/>
</dbReference>
<name>A0A8S1RJX6_9CILI</name>
<dbReference type="PANTHER" id="PTHR23074">
    <property type="entry name" value="AAA DOMAIN-CONTAINING"/>
    <property type="match status" value="1"/>
</dbReference>
<comment type="caution">
    <text evidence="5">The sequence shown here is derived from an EMBL/GenBank/DDBJ whole genome shotgun (WGS) entry which is preliminary data.</text>
</comment>
<dbReference type="GO" id="GO:0016197">
    <property type="term" value="P:endosomal transport"/>
    <property type="evidence" value="ECO:0007669"/>
    <property type="project" value="TreeGrafter"/>
</dbReference>
<evidence type="ECO:0000259" key="3">
    <source>
        <dbReference type="Pfam" id="PF00004"/>
    </source>
</evidence>
<evidence type="ECO:0000313" key="6">
    <source>
        <dbReference type="Proteomes" id="UP000692954"/>
    </source>
</evidence>
<evidence type="ECO:0000259" key="4">
    <source>
        <dbReference type="Pfam" id="PF09336"/>
    </source>
</evidence>
<dbReference type="Proteomes" id="UP000692954">
    <property type="component" value="Unassembled WGS sequence"/>
</dbReference>
<gene>
    <name evidence="5" type="ORF">PSON_ATCC_30995.1.T1790063</name>
</gene>
<feature type="domain" description="Spastin/Vps4 C-terminal" evidence="4">
    <location>
        <begin position="350"/>
        <end position="384"/>
    </location>
</feature>
<evidence type="ECO:0000256" key="1">
    <source>
        <dbReference type="ARBA" id="ARBA00022741"/>
    </source>
</evidence>
<keyword evidence="6" id="KW-1185">Reference proteome</keyword>
<feature type="domain" description="ATPase AAA-type core" evidence="3">
    <location>
        <begin position="170"/>
        <end position="277"/>
    </location>
</feature>
<evidence type="ECO:0000256" key="2">
    <source>
        <dbReference type="ARBA" id="ARBA00022840"/>
    </source>
</evidence>
<evidence type="ECO:0000313" key="5">
    <source>
        <dbReference type="EMBL" id="CAD8127737.1"/>
    </source>
</evidence>
<dbReference type="Pfam" id="PF09336">
    <property type="entry name" value="Vps4_C"/>
    <property type="match status" value="1"/>
</dbReference>
<dbReference type="InterPro" id="IPR050304">
    <property type="entry name" value="MT-severing_AAA_ATPase"/>
</dbReference>
<dbReference type="GO" id="GO:0005524">
    <property type="term" value="F:ATP binding"/>
    <property type="evidence" value="ECO:0007669"/>
    <property type="project" value="UniProtKB-KW"/>
</dbReference>